<feature type="compositionally biased region" description="Basic and acidic residues" evidence="2">
    <location>
        <begin position="113"/>
        <end position="128"/>
    </location>
</feature>
<reference evidence="3" key="1">
    <citation type="submission" date="2025-08" db="UniProtKB">
        <authorList>
            <consortium name="Ensembl"/>
        </authorList>
    </citation>
    <scope>IDENTIFICATION</scope>
</reference>
<reference evidence="3" key="2">
    <citation type="submission" date="2025-09" db="UniProtKB">
        <authorList>
            <consortium name="Ensembl"/>
        </authorList>
    </citation>
    <scope>IDENTIFICATION</scope>
</reference>
<dbReference type="Ensembl" id="ENSGEVT00005024425.1">
    <property type="protein sequence ID" value="ENSGEVP00005023225.1"/>
    <property type="gene ID" value="ENSGEVG00005016522.1"/>
</dbReference>
<comment type="similarity">
    <text evidence="1">Belongs to the MDFI family.</text>
</comment>
<dbReference type="Pfam" id="PF15316">
    <property type="entry name" value="MDFI"/>
    <property type="match status" value="1"/>
</dbReference>
<dbReference type="GeneTree" id="ENSGT00940000158685"/>
<evidence type="ECO:0000256" key="2">
    <source>
        <dbReference type="SAM" id="MobiDB-lite"/>
    </source>
</evidence>
<dbReference type="OrthoDB" id="9046739at2759"/>
<proteinExistence type="inferred from homology"/>
<keyword evidence="4" id="KW-1185">Reference proteome</keyword>
<dbReference type="PANTHER" id="PTHR15304">
    <property type="entry name" value="MYOD FAMILY INHIBITOR"/>
    <property type="match status" value="1"/>
</dbReference>
<feature type="compositionally biased region" description="Polar residues" evidence="2">
    <location>
        <begin position="70"/>
        <end position="83"/>
    </location>
</feature>
<organism evidence="3 4">
    <name type="scientific">Gopherus evgoodei</name>
    <name type="common">Goodes thornscrub tortoise</name>
    <dbReference type="NCBI Taxonomy" id="1825980"/>
    <lineage>
        <taxon>Eukaryota</taxon>
        <taxon>Metazoa</taxon>
        <taxon>Chordata</taxon>
        <taxon>Craniata</taxon>
        <taxon>Vertebrata</taxon>
        <taxon>Euteleostomi</taxon>
        <taxon>Archelosauria</taxon>
        <taxon>Testudinata</taxon>
        <taxon>Testudines</taxon>
        <taxon>Cryptodira</taxon>
        <taxon>Durocryptodira</taxon>
        <taxon>Testudinoidea</taxon>
        <taxon>Testudinidae</taxon>
        <taxon>Gopherus</taxon>
    </lineage>
</organism>
<dbReference type="Proteomes" id="UP000694390">
    <property type="component" value="Unassembled WGS sequence"/>
</dbReference>
<dbReference type="InterPro" id="IPR026134">
    <property type="entry name" value="MDFI/MDFIC"/>
</dbReference>
<dbReference type="PANTHER" id="PTHR15304:SF4">
    <property type="entry name" value="MYOD FAMILY INHIBITOR-LIKE"/>
    <property type="match status" value="1"/>
</dbReference>
<evidence type="ECO:0000313" key="4">
    <source>
        <dbReference type="Proteomes" id="UP000694390"/>
    </source>
</evidence>
<evidence type="ECO:0008006" key="5">
    <source>
        <dbReference type="Google" id="ProtNLM"/>
    </source>
</evidence>
<protein>
    <recommendedName>
        <fullName evidence="5">MyoD family inhibitor</fullName>
    </recommendedName>
</protein>
<feature type="region of interest" description="Disordered" evidence="2">
    <location>
        <begin position="61"/>
        <end position="142"/>
    </location>
</feature>
<accession>A0A8C5EZ80</accession>
<dbReference type="AlphaFoldDB" id="A0A8C5EZ80"/>
<name>A0A8C5EZ80_9SAUR</name>
<evidence type="ECO:0000313" key="3">
    <source>
        <dbReference type="Ensembl" id="ENSGEVP00005023225.1"/>
    </source>
</evidence>
<dbReference type="GO" id="GO:0010468">
    <property type="term" value="P:regulation of gene expression"/>
    <property type="evidence" value="ECO:0007669"/>
    <property type="project" value="UniProtKB-ARBA"/>
</dbReference>
<sequence length="307" mass="31853">MDRVESRLGCQDGWGVRTGCLDGRMDGWGVGWMWCLGIDGVSGDAARAIEGGGWGNTRAVLTQDPPPTHTPETGTVTVQQSGEKQPPAPQPVLSPVPADGCGADALSKGVSGDPRRFSTSERDVDCPSRRSLPGEEVQPSEETSLILLPLITEKAGRDSLPQPSGGPVVTRCPERWRDQALLPVPPVPPARRGKQRLASTASVCSHQSCKSTASHIQEVAGDDRCAHCALACLFCEFLALCSLVLDGMGCGALCLAGGCCARGDPPGQGCGGGGCPCRGGCGLLQDCCNSADCLEICLECCSICFPS</sequence>
<evidence type="ECO:0000256" key="1">
    <source>
        <dbReference type="ARBA" id="ARBA00025778"/>
    </source>
</evidence>